<dbReference type="InterPro" id="IPR000870">
    <property type="entry name" value="Homoserine_kinase"/>
</dbReference>
<dbReference type="GO" id="GO:0005524">
    <property type="term" value="F:ATP binding"/>
    <property type="evidence" value="ECO:0007669"/>
    <property type="project" value="UniProtKB-KW"/>
</dbReference>
<dbReference type="EMBL" id="JBANMG010000007">
    <property type="protein sequence ID" value="KAK6950702.1"/>
    <property type="molecule type" value="Genomic_DNA"/>
</dbReference>
<dbReference type="GO" id="GO:0006879">
    <property type="term" value="P:intracellular iron ion homeostasis"/>
    <property type="evidence" value="ECO:0007669"/>
    <property type="project" value="TreeGrafter"/>
</dbReference>
<evidence type="ECO:0000256" key="5">
    <source>
        <dbReference type="ARBA" id="ARBA00012078"/>
    </source>
</evidence>
<dbReference type="GO" id="GO:0004413">
    <property type="term" value="F:homoserine kinase activity"/>
    <property type="evidence" value="ECO:0007669"/>
    <property type="project" value="UniProtKB-EC"/>
</dbReference>
<dbReference type="GO" id="GO:0005886">
    <property type="term" value="C:plasma membrane"/>
    <property type="evidence" value="ECO:0007669"/>
    <property type="project" value="UniProtKB-SubCell"/>
</dbReference>
<dbReference type="SFLD" id="SFLDS00052">
    <property type="entry name" value="Ferric_Reductase_Domain"/>
    <property type="match status" value="1"/>
</dbReference>
<comment type="pathway">
    <text evidence="2">Amino-acid biosynthesis; L-threonine biosynthesis; L-threonine from L-aspartate: step 4/5.</text>
</comment>
<comment type="similarity">
    <text evidence="3">Belongs to the ferric reductase (FRE) family.</text>
</comment>
<keyword evidence="17" id="KW-0249">Electron transport</keyword>
<feature type="compositionally biased region" description="Polar residues" evidence="28">
    <location>
        <begin position="531"/>
        <end position="548"/>
    </location>
</feature>
<keyword evidence="22 29" id="KW-0472">Membrane</keyword>
<organism evidence="31 32">
    <name type="scientific">Daldinia eschscholtzii</name>
    <dbReference type="NCBI Taxonomy" id="292717"/>
    <lineage>
        <taxon>Eukaryota</taxon>
        <taxon>Fungi</taxon>
        <taxon>Dikarya</taxon>
        <taxon>Ascomycota</taxon>
        <taxon>Pezizomycotina</taxon>
        <taxon>Sordariomycetes</taxon>
        <taxon>Xylariomycetidae</taxon>
        <taxon>Xylariales</taxon>
        <taxon>Hypoxylaceae</taxon>
        <taxon>Daldinia</taxon>
    </lineage>
</organism>
<dbReference type="Gene3D" id="3.30.70.890">
    <property type="entry name" value="GHMP kinase, C-terminal domain"/>
    <property type="match status" value="1"/>
</dbReference>
<evidence type="ECO:0000313" key="31">
    <source>
        <dbReference type="EMBL" id="KAK6950702.1"/>
    </source>
</evidence>
<evidence type="ECO:0000256" key="29">
    <source>
        <dbReference type="SAM" id="Phobius"/>
    </source>
</evidence>
<dbReference type="PRINTS" id="PR00958">
    <property type="entry name" value="HOMSERKINASE"/>
</dbReference>
<feature type="transmembrane region" description="Helical" evidence="29">
    <location>
        <begin position="158"/>
        <end position="182"/>
    </location>
</feature>
<protein>
    <recommendedName>
        <fullName evidence="7">Homoserine kinase</fullName>
        <ecNumber evidence="6">1.16.1.9</ecNumber>
        <ecNumber evidence="5">2.7.1.39</ecNumber>
    </recommendedName>
</protein>
<dbReference type="InterPro" id="IPR020568">
    <property type="entry name" value="Ribosomal_Su5_D2-typ_SF"/>
</dbReference>
<evidence type="ECO:0000256" key="4">
    <source>
        <dbReference type="ARBA" id="ARBA00007370"/>
    </source>
</evidence>
<dbReference type="InterPro" id="IPR036554">
    <property type="entry name" value="GHMP_kinase_C_sf"/>
</dbReference>
<keyword evidence="9" id="KW-1003">Cell membrane</keyword>
<dbReference type="AlphaFoldDB" id="A0AAX6MEW2"/>
<dbReference type="PROSITE" id="PS00627">
    <property type="entry name" value="GHMP_KINASES_ATP"/>
    <property type="match status" value="1"/>
</dbReference>
<dbReference type="GO" id="GO:0052851">
    <property type="term" value="F:ferric-chelate reductase (NADPH) activity"/>
    <property type="evidence" value="ECO:0007669"/>
    <property type="project" value="UniProtKB-EC"/>
</dbReference>
<keyword evidence="32" id="KW-1185">Reference proteome</keyword>
<evidence type="ECO:0000313" key="32">
    <source>
        <dbReference type="Proteomes" id="UP001369815"/>
    </source>
</evidence>
<accession>A0AAX6MEW2</accession>
<evidence type="ECO:0000256" key="15">
    <source>
        <dbReference type="ARBA" id="ARBA00022777"/>
    </source>
</evidence>
<dbReference type="InterPro" id="IPR013750">
    <property type="entry name" value="GHMP_kinase_C_dom"/>
</dbReference>
<evidence type="ECO:0000256" key="2">
    <source>
        <dbReference type="ARBA" id="ARBA00005015"/>
    </source>
</evidence>
<dbReference type="InterPro" id="IPR006203">
    <property type="entry name" value="GHMP_knse_ATP-bd_CS"/>
</dbReference>
<dbReference type="Pfam" id="PF00288">
    <property type="entry name" value="GHMP_kinases_N"/>
    <property type="match status" value="1"/>
</dbReference>
<feature type="transmembrane region" description="Helical" evidence="29">
    <location>
        <begin position="194"/>
        <end position="215"/>
    </location>
</feature>
<dbReference type="InterPro" id="IPR013130">
    <property type="entry name" value="Fe3_Rdtase_TM_dom"/>
</dbReference>
<comment type="function">
    <text evidence="27">Commits homoserine to the threonine biosynthesis pathway by catalyzing its O-phosphorylation.</text>
</comment>
<evidence type="ECO:0000256" key="13">
    <source>
        <dbReference type="ARBA" id="ARBA00022697"/>
    </source>
</evidence>
<dbReference type="PROSITE" id="PS51384">
    <property type="entry name" value="FAD_FR"/>
    <property type="match status" value="1"/>
</dbReference>
<evidence type="ECO:0000256" key="20">
    <source>
        <dbReference type="ARBA" id="ARBA00023011"/>
    </source>
</evidence>
<keyword evidence="16" id="KW-0067">ATP-binding</keyword>
<feature type="domain" description="FAD-binding FR-type" evidence="30">
    <location>
        <begin position="318"/>
        <end position="436"/>
    </location>
</feature>
<evidence type="ECO:0000256" key="24">
    <source>
        <dbReference type="ARBA" id="ARBA00023221"/>
    </source>
</evidence>
<evidence type="ECO:0000259" key="30">
    <source>
        <dbReference type="PROSITE" id="PS51384"/>
    </source>
</evidence>
<dbReference type="EC" id="2.7.1.39" evidence="5"/>
<evidence type="ECO:0000256" key="6">
    <source>
        <dbReference type="ARBA" id="ARBA00012668"/>
    </source>
</evidence>
<evidence type="ECO:0000256" key="10">
    <source>
        <dbReference type="ARBA" id="ARBA00022605"/>
    </source>
</evidence>
<proteinExistence type="inferred from homology"/>
<dbReference type="EC" id="1.16.1.9" evidence="6"/>
<evidence type="ECO:0000256" key="18">
    <source>
        <dbReference type="ARBA" id="ARBA00022989"/>
    </source>
</evidence>
<comment type="similarity">
    <text evidence="4">Belongs to the GHMP kinase family. Homoserine kinase subfamily.</text>
</comment>
<dbReference type="SUPFAM" id="SSF54211">
    <property type="entry name" value="Ribosomal protein S5 domain 2-like"/>
    <property type="match status" value="1"/>
</dbReference>
<dbReference type="CDD" id="cd06186">
    <property type="entry name" value="NOX_Duox_like_FAD_NADP"/>
    <property type="match status" value="1"/>
</dbReference>
<dbReference type="Pfam" id="PF01794">
    <property type="entry name" value="Ferric_reduct"/>
    <property type="match status" value="1"/>
</dbReference>
<keyword evidence="13" id="KW-0791">Threonine biosynthesis</keyword>
<evidence type="ECO:0000256" key="12">
    <source>
        <dbReference type="ARBA" id="ARBA00022692"/>
    </source>
</evidence>
<dbReference type="InterPro" id="IPR014721">
    <property type="entry name" value="Ribsml_uS5_D2-typ_fold_subgr"/>
</dbReference>
<keyword evidence="11" id="KW-0808">Transferase</keyword>
<dbReference type="Gene3D" id="3.30.230.10">
    <property type="match status" value="1"/>
</dbReference>
<evidence type="ECO:0000256" key="3">
    <source>
        <dbReference type="ARBA" id="ARBA00006278"/>
    </source>
</evidence>
<dbReference type="NCBIfam" id="TIGR00191">
    <property type="entry name" value="thrB"/>
    <property type="match status" value="1"/>
</dbReference>
<keyword evidence="24" id="KW-0443">Lipid metabolism</keyword>
<comment type="caution">
    <text evidence="31">The sequence shown here is derived from an EMBL/GenBank/DDBJ whole genome shotgun (WGS) entry which is preliminary data.</text>
</comment>
<dbReference type="PANTHER" id="PTHR32361">
    <property type="entry name" value="FERRIC/CUPRIC REDUCTASE TRANSMEMBRANE COMPONENT"/>
    <property type="match status" value="1"/>
</dbReference>
<feature type="transmembrane region" description="Helical" evidence="29">
    <location>
        <begin position="262"/>
        <end position="282"/>
    </location>
</feature>
<name>A0AAX6MEW2_9PEZI</name>
<keyword evidence="14" id="KW-0547">Nucleotide-binding</keyword>
<dbReference type="SUPFAM" id="SSF52343">
    <property type="entry name" value="Ferredoxin reductase-like, C-terminal NADP-linked domain"/>
    <property type="match status" value="1"/>
</dbReference>
<dbReference type="FunFam" id="3.30.230.10:FF:000068">
    <property type="entry name" value="Homoserine kinase"/>
    <property type="match status" value="1"/>
</dbReference>
<dbReference type="Pfam" id="PF08544">
    <property type="entry name" value="GHMP_kinases_C"/>
    <property type="match status" value="1"/>
</dbReference>
<dbReference type="Pfam" id="PF08030">
    <property type="entry name" value="NAD_binding_6"/>
    <property type="match status" value="1"/>
</dbReference>
<dbReference type="GO" id="GO:0006826">
    <property type="term" value="P:iron ion transport"/>
    <property type="evidence" value="ECO:0007669"/>
    <property type="project" value="UniProtKB-ARBA"/>
</dbReference>
<evidence type="ECO:0000256" key="14">
    <source>
        <dbReference type="ARBA" id="ARBA00022741"/>
    </source>
</evidence>
<dbReference type="GO" id="GO:0015677">
    <property type="term" value="P:copper ion import"/>
    <property type="evidence" value="ECO:0007669"/>
    <property type="project" value="TreeGrafter"/>
</dbReference>
<feature type="transmembrane region" description="Helical" evidence="29">
    <location>
        <begin position="111"/>
        <end position="138"/>
    </location>
</feature>
<evidence type="ECO:0000256" key="23">
    <source>
        <dbReference type="ARBA" id="ARBA00023166"/>
    </source>
</evidence>
<dbReference type="InterPro" id="IPR013112">
    <property type="entry name" value="FAD-bd_8"/>
</dbReference>
<comment type="subcellular location">
    <subcellularLocation>
        <location evidence="1">Cell membrane</location>
        <topology evidence="1">Multi-pass membrane protein</topology>
    </subcellularLocation>
</comment>
<keyword evidence="18 29" id="KW-1133">Transmembrane helix</keyword>
<keyword evidence="8" id="KW-0813">Transport</keyword>
<keyword evidence="20" id="KW-0756">Sterol biosynthesis</keyword>
<keyword evidence="23" id="KW-1207">Sterol metabolism</keyword>
<feature type="region of interest" description="Disordered" evidence="28">
    <location>
        <begin position="522"/>
        <end position="552"/>
    </location>
</feature>
<dbReference type="SFLD" id="SFLDG01168">
    <property type="entry name" value="Ferric_reductase_subgroup_(FRE"/>
    <property type="match status" value="1"/>
</dbReference>
<evidence type="ECO:0000256" key="9">
    <source>
        <dbReference type="ARBA" id="ARBA00022475"/>
    </source>
</evidence>
<feature type="transmembrane region" description="Helical" evidence="29">
    <location>
        <begin position="235"/>
        <end position="255"/>
    </location>
</feature>
<keyword evidence="12 29" id="KW-0812">Transmembrane</keyword>
<comment type="catalytic activity">
    <reaction evidence="25">
        <text>2 a Fe(II)-siderophore + NADP(+) + H(+) = 2 a Fe(III)-siderophore + NADPH</text>
        <dbReference type="Rhea" id="RHEA:28795"/>
        <dbReference type="Rhea" id="RHEA-COMP:11342"/>
        <dbReference type="Rhea" id="RHEA-COMP:11344"/>
        <dbReference type="ChEBI" id="CHEBI:15378"/>
        <dbReference type="ChEBI" id="CHEBI:29033"/>
        <dbReference type="ChEBI" id="CHEBI:29034"/>
        <dbReference type="ChEBI" id="CHEBI:57783"/>
        <dbReference type="ChEBI" id="CHEBI:58349"/>
        <dbReference type="EC" id="1.16.1.9"/>
    </reaction>
</comment>
<feature type="transmembrane region" description="Helical" evidence="29">
    <location>
        <begin position="288"/>
        <end position="309"/>
    </location>
</feature>
<evidence type="ECO:0000256" key="21">
    <source>
        <dbReference type="ARBA" id="ARBA00023065"/>
    </source>
</evidence>
<keyword evidence="21" id="KW-0406">Ion transport</keyword>
<evidence type="ECO:0000256" key="25">
    <source>
        <dbReference type="ARBA" id="ARBA00048483"/>
    </source>
</evidence>
<evidence type="ECO:0000256" key="27">
    <source>
        <dbReference type="ARBA" id="ARBA00054121"/>
    </source>
</evidence>
<keyword evidence="24" id="KW-0753">Steroid metabolism</keyword>
<evidence type="ECO:0000256" key="1">
    <source>
        <dbReference type="ARBA" id="ARBA00004651"/>
    </source>
</evidence>
<dbReference type="InterPro" id="IPR013121">
    <property type="entry name" value="Fe_red_NAD-bd_6"/>
</dbReference>
<dbReference type="InterPro" id="IPR017927">
    <property type="entry name" value="FAD-bd_FR_type"/>
</dbReference>
<keyword evidence="15" id="KW-0418">Kinase</keyword>
<gene>
    <name evidence="31" type="ORF">Daesc_007227</name>
</gene>
<sequence>MGDSSTSENVSSLPLSDPRCNSDACDAFAAAHKASQAAVSYDHQYEYGHYTTWYYLAAIGVAMLVYAYRLNRNRTARRGVAASEKLEPARKVLAVLRAVNYRHLKGRVADYFGFPSLGASVFIAATSLFLLLMTFLVHPYYRGRRGYGSPPLAVRTGLMAQALTPIIVALAGKVNFITMLTGISHEKLNIFHRWVSYMCLFLSVVHTVPFIVQPLKEGGPAALRKQYYKPGGMEYTGTPPLGILVGIVVLSIPWIRHRFYNFFYRLHIPMYVVYLGLLFWHSKQEKDSWVYLWSTLAIWLASCLVRLFYKWQTFSIFRNWFQGFPAKLEELPGGMTKLTVLAPRDFNWRPGQHCWLRIPHLSLLQNHPFTIANLPKFNTPGVKLDSETQDMIFYVRAHHGLTLDLLKSVANQDDAENHSRSVSVHVDGPYGGLIEDVPALYESLIFVAGGSGISACLPWIQHAARRIAEGTSVTKSIHLVWMVRYASQTQWITEELEPLINAHPELIQVDFFVTDSSAGTVSSVESDKNSDSGANGSKPNEKSTTTVSPKLGQVRNQRPYLPTLLPTLITARRSFILGCGPESLRTDLANAASTAQKKVLAGDAEIITLHTESFGCSFALNGASMESFTIRTPCSSANIGPGFDVIGLALSIYLELRVTIDRTKSSSQEPLNCRITYEGQGEGSDDVPLDPSANLITRVALYVLRCHNQRAFPVETHVHIVNPIPLGRGLGSSGAAVVAGVMLGKEVGGLHHLTDDRLFDFCLMIERHPDNVGAALFGGFVGTYLKPLTPEDVARVEIPLSEVLPAPAGGLDTGERPPEPPHGIGHHIKFPWAKEIKAVAIVPNFQVPTAKAREVLPKEYPRQDVTFNLQRIALLPVALGQSPPDPDLIYLAMQDKLHQQYRQTLIPGLGEIVESMSPSSQEGLLGVCLSGAGPTILALATSNFEQIAEKIISRFTKENIDCQWLILEPAEGTKVIRS</sequence>
<dbReference type="PANTHER" id="PTHR32361:SF23">
    <property type="entry name" value="FERRIC-CHELATE REDUCTASE"/>
    <property type="match status" value="1"/>
</dbReference>
<dbReference type="SUPFAM" id="SSF63380">
    <property type="entry name" value="Riboflavin synthase domain-like"/>
    <property type="match status" value="1"/>
</dbReference>
<reference evidence="31 32" key="1">
    <citation type="journal article" date="2024" name="Front Chem Biol">
        <title>Unveiling the potential of Daldinia eschscholtzii MFLUCC 19-0629 through bioactivity and bioinformatics studies for enhanced sustainable agriculture production.</title>
        <authorList>
            <person name="Brooks S."/>
            <person name="Weaver J.A."/>
            <person name="Klomchit A."/>
            <person name="Alharthi S.A."/>
            <person name="Onlamun T."/>
            <person name="Nurani R."/>
            <person name="Vong T.K."/>
            <person name="Alberti F."/>
            <person name="Greco C."/>
        </authorList>
    </citation>
    <scope>NUCLEOTIDE SEQUENCE [LARGE SCALE GENOMIC DNA]</scope>
    <source>
        <strain evidence="31">MFLUCC 19-0629</strain>
    </source>
</reference>
<comment type="catalytic activity">
    <reaction evidence="26">
        <text>L-homoserine + ATP = O-phospho-L-homoserine + ADP + H(+)</text>
        <dbReference type="Rhea" id="RHEA:13985"/>
        <dbReference type="ChEBI" id="CHEBI:15378"/>
        <dbReference type="ChEBI" id="CHEBI:30616"/>
        <dbReference type="ChEBI" id="CHEBI:57476"/>
        <dbReference type="ChEBI" id="CHEBI:57590"/>
        <dbReference type="ChEBI" id="CHEBI:456216"/>
        <dbReference type="EC" id="2.7.1.39"/>
    </reaction>
    <physiologicalReaction direction="left-to-right" evidence="26">
        <dbReference type="Rhea" id="RHEA:13986"/>
    </physiologicalReaction>
</comment>
<evidence type="ECO:0000256" key="26">
    <source>
        <dbReference type="ARBA" id="ARBA00049913"/>
    </source>
</evidence>
<dbReference type="Pfam" id="PF08022">
    <property type="entry name" value="FAD_binding_8"/>
    <property type="match status" value="1"/>
</dbReference>
<evidence type="ECO:0000256" key="7">
    <source>
        <dbReference type="ARBA" id="ARBA00017858"/>
    </source>
</evidence>
<keyword evidence="10" id="KW-0028">Amino-acid biosynthesis</keyword>
<dbReference type="Proteomes" id="UP001369815">
    <property type="component" value="Unassembled WGS sequence"/>
</dbReference>
<feature type="transmembrane region" description="Helical" evidence="29">
    <location>
        <begin position="52"/>
        <end position="68"/>
    </location>
</feature>
<dbReference type="GO" id="GO:0009088">
    <property type="term" value="P:threonine biosynthetic process"/>
    <property type="evidence" value="ECO:0007669"/>
    <property type="project" value="UniProtKB-KW"/>
</dbReference>
<dbReference type="SUPFAM" id="SSF55060">
    <property type="entry name" value="GHMP Kinase, C-terminal domain"/>
    <property type="match status" value="1"/>
</dbReference>
<dbReference type="Gene3D" id="3.40.50.80">
    <property type="entry name" value="Nucleotide-binding domain of ferredoxin-NADP reductase (FNR) module"/>
    <property type="match status" value="1"/>
</dbReference>
<evidence type="ECO:0000256" key="8">
    <source>
        <dbReference type="ARBA" id="ARBA00022448"/>
    </source>
</evidence>
<evidence type="ECO:0000256" key="28">
    <source>
        <dbReference type="SAM" id="MobiDB-lite"/>
    </source>
</evidence>
<evidence type="ECO:0000256" key="11">
    <source>
        <dbReference type="ARBA" id="ARBA00022679"/>
    </source>
</evidence>
<dbReference type="HAMAP" id="MF_00384">
    <property type="entry name" value="Homoser_kinase"/>
    <property type="match status" value="1"/>
</dbReference>
<dbReference type="InterPro" id="IPR039261">
    <property type="entry name" value="FNR_nucleotide-bd"/>
</dbReference>
<dbReference type="InterPro" id="IPR006204">
    <property type="entry name" value="GHMP_kinase_N_dom"/>
</dbReference>
<dbReference type="InterPro" id="IPR051410">
    <property type="entry name" value="Ferric/Cupric_Reductase"/>
</dbReference>
<keyword evidence="20" id="KW-0444">Lipid biosynthesis</keyword>
<evidence type="ECO:0000256" key="22">
    <source>
        <dbReference type="ARBA" id="ARBA00023136"/>
    </source>
</evidence>
<evidence type="ECO:0000256" key="16">
    <source>
        <dbReference type="ARBA" id="ARBA00022840"/>
    </source>
</evidence>
<dbReference type="GO" id="GO:0016126">
    <property type="term" value="P:sterol biosynthetic process"/>
    <property type="evidence" value="ECO:0007669"/>
    <property type="project" value="UniProtKB-KW"/>
</dbReference>
<evidence type="ECO:0000256" key="17">
    <source>
        <dbReference type="ARBA" id="ARBA00022982"/>
    </source>
</evidence>
<keyword evidence="19" id="KW-0560">Oxidoreductase</keyword>
<keyword evidence="20" id="KW-0752">Steroid biosynthesis</keyword>
<dbReference type="InterPro" id="IPR017938">
    <property type="entry name" value="Riboflavin_synthase-like_b-brl"/>
</dbReference>
<evidence type="ECO:0000256" key="19">
    <source>
        <dbReference type="ARBA" id="ARBA00023002"/>
    </source>
</evidence>